<organism evidence="2">
    <name type="scientific">Mycoplasmopsis gallinacea</name>
    <dbReference type="NCBI Taxonomy" id="29556"/>
    <lineage>
        <taxon>Bacteria</taxon>
        <taxon>Bacillati</taxon>
        <taxon>Mycoplasmatota</taxon>
        <taxon>Mycoplasmoidales</taxon>
        <taxon>Metamycoplasmataceae</taxon>
        <taxon>Mycoplasmopsis</taxon>
    </lineage>
</organism>
<sequence>MEEKTTKNKILFNLLAPNQELKSSIENVIDKKFELILPLSKIDDEIVIGLAYKNSNCKKFSKEHILDLYTDSSLLFYKLAIDKFFIIDEKILKDNSSDFQGEKIGKSLSEYNEIKILKTLTKILNTFGQNIDIYKISLNPEYNKVKTTVFSS</sequence>
<evidence type="ECO:0000313" key="1">
    <source>
        <dbReference type="EMBL" id="AKA49736.1"/>
    </source>
</evidence>
<dbReference type="AlphaFoldDB" id="A0A0D5ZIW2"/>
<name>A0A0D5ZIW2_9BACT</name>
<dbReference type="PATRIC" id="fig|29556.3.peg.71"/>
<dbReference type="KEGG" id="mgb:VO56_00350"/>
<gene>
    <name evidence="1" type="ORF">VO56_00350</name>
</gene>
<evidence type="ECO:0000313" key="2">
    <source>
        <dbReference type="Proteomes" id="UP000032722"/>
    </source>
</evidence>
<reference evidence="1 2" key="1">
    <citation type="journal article" date="2015" name="Genome Announc.">
        <title>Complete Genome Sequence of Mycoplasma meleagridis, a Possible Emerging Pathogen in Chickens.</title>
        <authorList>
            <person name="Abolnik C."/>
        </authorList>
    </citation>
    <scope>NUCLEOTIDE SEQUENCE [LARGE SCALE GENOMIC DNA]</scope>
    <source>
        <strain evidence="1 2">B2096 8B</strain>
    </source>
</reference>
<accession>A0A0D5ZIW2</accession>
<proteinExistence type="predicted"/>
<dbReference type="EMBL" id="CP011021">
    <property type="protein sequence ID" value="AKA49736.1"/>
    <property type="molecule type" value="Genomic_DNA"/>
</dbReference>
<dbReference type="HOGENOM" id="CLU_1893906_0_0_14"/>
<protein>
    <submittedName>
        <fullName evidence="1">Uncharacterized protein</fullName>
    </submittedName>
</protein>
<dbReference type="Proteomes" id="UP000032722">
    <property type="component" value="Chromosome"/>
</dbReference>